<evidence type="ECO:0000313" key="1">
    <source>
        <dbReference type="EMBL" id="MFD1601266.1"/>
    </source>
</evidence>
<dbReference type="Proteomes" id="UP001597138">
    <property type="component" value="Unassembled WGS sequence"/>
</dbReference>
<evidence type="ECO:0000313" key="2">
    <source>
        <dbReference type="Proteomes" id="UP001597138"/>
    </source>
</evidence>
<dbReference type="EMBL" id="JBHUDZ010000001">
    <property type="protein sequence ID" value="MFD1601266.1"/>
    <property type="molecule type" value="Genomic_DNA"/>
</dbReference>
<dbReference type="RefSeq" id="WP_379817346.1">
    <property type="nucleotide sequence ID" value="NZ_JBHUDZ010000001.1"/>
</dbReference>
<gene>
    <name evidence="1" type="ORF">ACFSC2_00780</name>
</gene>
<evidence type="ECO:0008006" key="3">
    <source>
        <dbReference type="Google" id="ProtNLM"/>
    </source>
</evidence>
<reference evidence="2" key="1">
    <citation type="journal article" date="2019" name="Int. J. Syst. Evol. Microbiol.">
        <title>The Global Catalogue of Microorganisms (GCM) 10K type strain sequencing project: providing services to taxonomists for standard genome sequencing and annotation.</title>
        <authorList>
            <consortium name="The Broad Institute Genomics Platform"/>
            <consortium name="The Broad Institute Genome Sequencing Center for Infectious Disease"/>
            <person name="Wu L."/>
            <person name="Ma J."/>
        </authorList>
    </citation>
    <scope>NUCLEOTIDE SEQUENCE [LARGE SCALE GENOMIC DNA]</scope>
    <source>
        <strain evidence="2">CCUG 70865</strain>
    </source>
</reference>
<protein>
    <recommendedName>
        <fullName evidence="3">Restriction endonuclease</fullName>
    </recommendedName>
</protein>
<comment type="caution">
    <text evidence="1">The sequence shown here is derived from an EMBL/GenBank/DDBJ whole genome shotgun (WGS) entry which is preliminary data.</text>
</comment>
<accession>A0ABW4H7L8</accession>
<sequence length="253" mass="29635">MYSLFLMNNSATMKLNQKDNSYFITSKKSFEGHVVNPVFVKQAFDFAYEMVYGEGFHRITRSGGQLNRTPLEIFQNTFQGKLAEIILYENLKLQNIEVEEPDFSIHRKGIWDETDLKANGKFICVKSAAFFSNLFLLETKDWNSEGMYIPNHDILKTAVYDFFVLVRIKPDIKNILKGVFETKENLWQKIQETFWFYDIPGCCSIKTIQYIIKNQYIIPKNALLNGKTKMDAANYYIQSVDLYHLDRLYSVLK</sequence>
<organism evidence="1 2">
    <name type="scientific">Flavobacterium artemisiae</name>
    <dbReference type="NCBI Taxonomy" id="2126556"/>
    <lineage>
        <taxon>Bacteria</taxon>
        <taxon>Pseudomonadati</taxon>
        <taxon>Bacteroidota</taxon>
        <taxon>Flavobacteriia</taxon>
        <taxon>Flavobacteriales</taxon>
        <taxon>Flavobacteriaceae</taxon>
        <taxon>Flavobacterium</taxon>
    </lineage>
</organism>
<keyword evidence="2" id="KW-1185">Reference proteome</keyword>
<name>A0ABW4H7L8_9FLAO</name>
<proteinExistence type="predicted"/>